<keyword evidence="1" id="KW-1133">Transmembrane helix</keyword>
<keyword evidence="2" id="KW-0614">Plasmid</keyword>
<proteinExistence type="predicted"/>
<organism evidence="2 3">
    <name type="scientific">Legionella fallonii LLAP-10</name>
    <dbReference type="NCBI Taxonomy" id="1212491"/>
    <lineage>
        <taxon>Bacteria</taxon>
        <taxon>Pseudomonadati</taxon>
        <taxon>Pseudomonadota</taxon>
        <taxon>Gammaproteobacteria</taxon>
        <taxon>Legionellales</taxon>
        <taxon>Legionellaceae</taxon>
        <taxon>Legionella</taxon>
    </lineage>
</organism>
<reference evidence="3" key="1">
    <citation type="submission" date="2014-09" db="EMBL/GenBank/DDBJ databases">
        <authorList>
            <person name="Gomez-Valero L."/>
        </authorList>
    </citation>
    <scope>NUCLEOTIDE SEQUENCE [LARGE SCALE GENOMIC DNA]</scope>
    <source>
        <strain evidence="3">ATCC700992</strain>
        <plasmid evidence="3">LLAP10_pA</plasmid>
    </source>
</reference>
<keyword evidence="3" id="KW-1185">Reference proteome</keyword>
<keyword evidence="1" id="KW-0812">Transmembrane</keyword>
<keyword evidence="1" id="KW-0472">Membrane</keyword>
<dbReference type="EMBL" id="LN614828">
    <property type="protein sequence ID" value="CEG59238.1"/>
    <property type="molecule type" value="Genomic_DNA"/>
</dbReference>
<sequence length="39" mass="4583">MDHQMLYFSAILAINIFVIVNVSLSYKLRKNTLNEKELL</sequence>
<gene>
    <name evidence="2" type="ORF">LFA_pA0136</name>
</gene>
<evidence type="ECO:0000256" key="1">
    <source>
        <dbReference type="SAM" id="Phobius"/>
    </source>
</evidence>
<evidence type="ECO:0000313" key="2">
    <source>
        <dbReference type="EMBL" id="CEG59238.1"/>
    </source>
</evidence>
<dbReference type="AlphaFoldDB" id="A0A098G9W7"/>
<geneLocation type="plasmid" evidence="3">
    <name>LLAP10_pA</name>
</geneLocation>
<protein>
    <submittedName>
        <fullName evidence="2">Uncharacterized protein</fullName>
    </submittedName>
</protein>
<dbReference type="KEGG" id="lfa:LFA_pA0136"/>
<accession>A0A098G9W7</accession>
<feature type="transmembrane region" description="Helical" evidence="1">
    <location>
        <begin position="6"/>
        <end position="26"/>
    </location>
</feature>
<evidence type="ECO:0000313" key="3">
    <source>
        <dbReference type="Proteomes" id="UP000032430"/>
    </source>
</evidence>
<name>A0A098G9W7_9GAMM</name>
<dbReference type="HOGENOM" id="CLU_3312061_0_0_6"/>
<dbReference type="Proteomes" id="UP000032430">
    <property type="component" value="Plasmid II"/>
</dbReference>